<keyword evidence="6" id="KW-0131">Cell cycle</keyword>
<dbReference type="EMBL" id="CM000761">
    <property type="protein sequence ID" value="OQU89046.1"/>
    <property type="molecule type" value="Genomic_DNA"/>
</dbReference>
<keyword evidence="3" id="KW-1003">Cell membrane</keyword>
<reference evidence="11" key="2">
    <citation type="journal article" date="2018" name="Plant J.">
        <title>The Sorghum bicolor reference genome: improved assembly, gene annotations, a transcriptome atlas, and signatures of genome organization.</title>
        <authorList>
            <person name="McCormick R.F."/>
            <person name="Truong S.K."/>
            <person name="Sreedasyam A."/>
            <person name="Jenkins J."/>
            <person name="Shu S."/>
            <person name="Sims D."/>
            <person name="Kennedy M."/>
            <person name="Amirebrahimi M."/>
            <person name="Weers B.D."/>
            <person name="McKinley B."/>
            <person name="Mattison A."/>
            <person name="Morishige D.T."/>
            <person name="Grimwood J."/>
            <person name="Schmutz J."/>
            <person name="Mullet J.E."/>
        </authorList>
    </citation>
    <scope>NUCLEOTIDE SEQUENCE [LARGE SCALE GENOMIC DNA]</scope>
    <source>
        <strain evidence="11">cv. BTx623</strain>
    </source>
</reference>
<name>A0A1W0W3V5_SORBI</name>
<dbReference type="Pfam" id="PF06136">
    <property type="entry name" value="SOK"/>
    <property type="match status" value="1"/>
</dbReference>
<dbReference type="STRING" id="4558.A0A1W0W3V5"/>
<feature type="domain" description="SOSEKI DIX-like" evidence="9">
    <location>
        <begin position="91"/>
        <end position="179"/>
    </location>
</feature>
<dbReference type="Proteomes" id="UP000000768">
    <property type="component" value="Chromosome 2"/>
</dbReference>
<comment type="subcellular location">
    <subcellularLocation>
        <location evidence="1">Cell membrane</location>
        <topology evidence="1">Peripheral membrane protein</topology>
        <orientation evidence="1">Cytoplasmic side</orientation>
    </subcellularLocation>
</comment>
<comment type="similarity">
    <text evidence="7">Belongs to the SOSEKI family.</text>
</comment>
<dbReference type="InterPro" id="IPR010369">
    <property type="entry name" value="SOK"/>
</dbReference>
<feature type="compositionally biased region" description="Polar residues" evidence="8">
    <location>
        <begin position="354"/>
        <end position="372"/>
    </location>
</feature>
<feature type="region of interest" description="Disordered" evidence="8">
    <location>
        <begin position="277"/>
        <end position="321"/>
    </location>
</feature>
<feature type="region of interest" description="Disordered" evidence="8">
    <location>
        <begin position="338"/>
        <end position="390"/>
    </location>
</feature>
<evidence type="ECO:0000256" key="5">
    <source>
        <dbReference type="ARBA" id="ARBA00023136"/>
    </source>
</evidence>
<organism evidence="10 11">
    <name type="scientific">Sorghum bicolor</name>
    <name type="common">Sorghum</name>
    <name type="synonym">Sorghum vulgare</name>
    <dbReference type="NCBI Taxonomy" id="4558"/>
    <lineage>
        <taxon>Eukaryota</taxon>
        <taxon>Viridiplantae</taxon>
        <taxon>Streptophyta</taxon>
        <taxon>Embryophyta</taxon>
        <taxon>Tracheophyta</taxon>
        <taxon>Spermatophyta</taxon>
        <taxon>Magnoliopsida</taxon>
        <taxon>Liliopsida</taxon>
        <taxon>Poales</taxon>
        <taxon>Poaceae</taxon>
        <taxon>PACMAD clade</taxon>
        <taxon>Panicoideae</taxon>
        <taxon>Andropogonodae</taxon>
        <taxon>Andropogoneae</taxon>
        <taxon>Sorghinae</taxon>
        <taxon>Sorghum</taxon>
    </lineage>
</organism>
<evidence type="ECO:0000256" key="7">
    <source>
        <dbReference type="ARBA" id="ARBA00024211"/>
    </source>
</evidence>
<evidence type="ECO:0000313" key="11">
    <source>
        <dbReference type="Proteomes" id="UP000000768"/>
    </source>
</evidence>
<evidence type="ECO:0000256" key="1">
    <source>
        <dbReference type="ARBA" id="ARBA00004413"/>
    </source>
</evidence>
<protein>
    <recommendedName>
        <fullName evidence="9">SOSEKI DIX-like domain-containing protein</fullName>
    </recommendedName>
</protein>
<feature type="compositionally biased region" description="Polar residues" evidence="8">
    <location>
        <begin position="338"/>
        <end position="347"/>
    </location>
</feature>
<evidence type="ECO:0000256" key="4">
    <source>
        <dbReference type="ARBA" id="ARBA00022618"/>
    </source>
</evidence>
<dbReference type="Gramene" id="OQU89046">
    <property type="protein sequence ID" value="OQU89046"/>
    <property type="gene ID" value="SORBI_3002G138200"/>
</dbReference>
<feature type="compositionally biased region" description="Low complexity" evidence="8">
    <location>
        <begin position="377"/>
        <end position="389"/>
    </location>
</feature>
<dbReference type="ExpressionAtlas" id="A0A1W0W3V5">
    <property type="expression patterns" value="baseline and differential"/>
</dbReference>
<evidence type="ECO:0000256" key="3">
    <source>
        <dbReference type="ARBA" id="ARBA00022475"/>
    </source>
</evidence>
<keyword evidence="5" id="KW-0472">Membrane</keyword>
<dbReference type="GO" id="GO:0051301">
    <property type="term" value="P:cell division"/>
    <property type="evidence" value="ECO:0007669"/>
    <property type="project" value="UniProtKB-KW"/>
</dbReference>
<evidence type="ECO:0000256" key="8">
    <source>
        <dbReference type="SAM" id="MobiDB-lite"/>
    </source>
</evidence>
<dbReference type="PANTHER" id="PTHR31083">
    <property type="entry name" value="UPSTREAM OF FLC PROTEIN (DUF966)"/>
    <property type="match status" value="1"/>
</dbReference>
<dbReference type="PANTHER" id="PTHR31083:SF32">
    <property type="entry name" value="OS09G0571000 PROTEIN"/>
    <property type="match status" value="1"/>
</dbReference>
<dbReference type="GO" id="GO:0051258">
    <property type="term" value="P:protein polymerization"/>
    <property type="evidence" value="ECO:0007669"/>
    <property type="project" value="UniProtKB-ARBA"/>
</dbReference>
<evidence type="ECO:0000313" key="10">
    <source>
        <dbReference type="EMBL" id="OQU89046.1"/>
    </source>
</evidence>
<keyword evidence="11" id="KW-1185">Reference proteome</keyword>
<feature type="compositionally biased region" description="Polar residues" evidence="8">
    <location>
        <begin position="225"/>
        <end position="241"/>
    </location>
</feature>
<keyword evidence="2" id="KW-0217">Developmental protein</keyword>
<evidence type="ECO:0000256" key="2">
    <source>
        <dbReference type="ARBA" id="ARBA00022473"/>
    </source>
</evidence>
<feature type="region of interest" description="Disordered" evidence="8">
    <location>
        <begin position="190"/>
        <end position="244"/>
    </location>
</feature>
<accession>A0A1W0W3V5</accession>
<dbReference type="AlphaFoldDB" id="A0A1W0W3V5"/>
<feature type="compositionally biased region" description="Low complexity" evidence="8">
    <location>
        <begin position="303"/>
        <end position="315"/>
    </location>
</feature>
<gene>
    <name evidence="10" type="ORF">SORBI_3002G138200</name>
</gene>
<sequence>MELGAGLPHNWCQHPMPLPPSVRNHHCHFLLQIGSTILFLQLSACFQVAWISQYRGNGREVTMSSEEEVAKMEGMAPRRRCSSPGEGGVPVTVVYYLCRSGRHLEHPHMMEMQLASPNQALYLRDVIYRLDALRGKGMATMYSWSCKRRYKTGFVWHDVMEGDMLLPAQESEYVLKGSLLPLRHSTPPIVVAAPPPKDHDQPNVDTTIIPKVPRVKPNPDEESPTHSQEGWTANSSSSSPPTVKVEIEDEAPPLALHQGSQTALSSISPSSCCTIGDGDETTSARSSCSGCPSSPNKPTTKGSSSGASSPIPSSPVLHNKQRMPGCSSVIAAAQDLATQTQGTSTGNELHKDTSCTTDSTPAKATIPTNDKQPGNAGSFSSGRSGRTGTLESLIRAEALGRRGATAKRILEEDDDKEAVQSLATKLNPANLLMRLVACGSTMSARQHLPACGLMRTTHKPRYLTQHVEFLPSSPVLSPLGTLIMRPRSADGARGVSDSGDCGQCRERLLQTTDNRCESGKVMSTIIRPSSYCDHNSVSEKEVSTANLNNLEDRSKLTTQKIRVAPFQQPTSGTLVTITTDVGGEQESKILSRSTSKRMIDPSSRPSRVVSFRDDREKVIKIEERLASGARVIIQCAPLVKETYISAKAV</sequence>
<dbReference type="InParanoid" id="A0A1W0W3V5"/>
<evidence type="ECO:0000259" key="9">
    <source>
        <dbReference type="Pfam" id="PF06136"/>
    </source>
</evidence>
<keyword evidence="4" id="KW-0132">Cell division</keyword>
<dbReference type="GO" id="GO:0005886">
    <property type="term" value="C:plasma membrane"/>
    <property type="evidence" value="ECO:0007669"/>
    <property type="project" value="UniProtKB-SubCell"/>
</dbReference>
<evidence type="ECO:0000256" key="6">
    <source>
        <dbReference type="ARBA" id="ARBA00023306"/>
    </source>
</evidence>
<proteinExistence type="inferred from homology"/>
<reference evidence="10 11" key="1">
    <citation type="journal article" date="2009" name="Nature">
        <title>The Sorghum bicolor genome and the diversification of grasses.</title>
        <authorList>
            <person name="Paterson A.H."/>
            <person name="Bowers J.E."/>
            <person name="Bruggmann R."/>
            <person name="Dubchak I."/>
            <person name="Grimwood J."/>
            <person name="Gundlach H."/>
            <person name="Haberer G."/>
            <person name="Hellsten U."/>
            <person name="Mitros T."/>
            <person name="Poliakov A."/>
            <person name="Schmutz J."/>
            <person name="Spannagl M."/>
            <person name="Tang H."/>
            <person name="Wang X."/>
            <person name="Wicker T."/>
            <person name="Bharti A.K."/>
            <person name="Chapman J."/>
            <person name="Feltus F.A."/>
            <person name="Gowik U."/>
            <person name="Grigoriev I.V."/>
            <person name="Lyons E."/>
            <person name="Maher C.A."/>
            <person name="Martis M."/>
            <person name="Narechania A."/>
            <person name="Otillar R.P."/>
            <person name="Penning B.W."/>
            <person name="Salamov A.A."/>
            <person name="Wang Y."/>
            <person name="Zhang L."/>
            <person name="Carpita N.C."/>
            <person name="Freeling M."/>
            <person name="Gingle A.R."/>
            <person name="Hash C.T."/>
            <person name="Keller B."/>
            <person name="Klein P."/>
            <person name="Kresovich S."/>
            <person name="McCann M.C."/>
            <person name="Ming R."/>
            <person name="Peterson D.G."/>
            <person name="Mehboob-ur-Rahman"/>
            <person name="Ware D."/>
            <person name="Westhoff P."/>
            <person name="Mayer K.F."/>
            <person name="Messing J."/>
            <person name="Rokhsar D.S."/>
        </authorList>
    </citation>
    <scope>NUCLEOTIDE SEQUENCE [LARGE SCALE GENOMIC DNA]</scope>
    <source>
        <strain evidence="11">cv. BTx623</strain>
    </source>
</reference>
<dbReference type="InterPro" id="IPR048351">
    <property type="entry name" value="SOK_DIX"/>
</dbReference>